<dbReference type="GO" id="GO:0006612">
    <property type="term" value="P:protein targeting to membrane"/>
    <property type="evidence" value="ECO:0007669"/>
    <property type="project" value="TreeGrafter"/>
</dbReference>
<evidence type="ECO:0000256" key="3">
    <source>
        <dbReference type="ARBA" id="ARBA00022448"/>
    </source>
</evidence>
<gene>
    <name evidence="11" type="primary">LOC117639230</name>
</gene>
<evidence type="ECO:0000256" key="8">
    <source>
        <dbReference type="SAM" id="Coils"/>
    </source>
</evidence>
<keyword evidence="10" id="KW-1185">Reference proteome</keyword>
<dbReference type="GO" id="GO:0000813">
    <property type="term" value="C:ESCRT I complex"/>
    <property type="evidence" value="ECO:0007669"/>
    <property type="project" value="UniProtKB-ARBA"/>
</dbReference>
<dbReference type="OrthoDB" id="10004364at2759"/>
<evidence type="ECO:0000256" key="4">
    <source>
        <dbReference type="ARBA" id="ARBA00022753"/>
    </source>
</evidence>
<evidence type="ECO:0000256" key="2">
    <source>
        <dbReference type="ARBA" id="ARBA00007617"/>
    </source>
</evidence>
<dbReference type="KEGG" id="tpal:117639230"/>
<comment type="subcellular location">
    <subcellularLocation>
        <location evidence="1">Late endosome membrane</location>
        <topology evidence="1">Peripheral membrane protein</topology>
    </subcellularLocation>
</comment>
<dbReference type="InterPro" id="IPR029012">
    <property type="entry name" value="Helix_hairpin_bin_sf"/>
</dbReference>
<comment type="similarity">
    <text evidence="2">Belongs to the VPS37 family.</text>
</comment>
<dbReference type="AlphaFoldDB" id="A0A6P8Y3E2"/>
<dbReference type="GO" id="GO:0006623">
    <property type="term" value="P:protein targeting to vacuole"/>
    <property type="evidence" value="ECO:0007669"/>
    <property type="project" value="TreeGrafter"/>
</dbReference>
<comment type="function">
    <text evidence="6">Component of the ESCRT-I complex, a regulator of vesicular trafficking process. Required for the sorting of endocytic ubiquitinated cargos into multivesicular bodies. May be involved in cell growth and differentiation.</text>
</comment>
<keyword evidence="3 7" id="KW-0813">Transport</keyword>
<dbReference type="GeneID" id="117639230"/>
<evidence type="ECO:0000256" key="5">
    <source>
        <dbReference type="ARBA" id="ARBA00022927"/>
    </source>
</evidence>
<evidence type="ECO:0000256" key="7">
    <source>
        <dbReference type="PROSITE-ProRule" id="PRU00646"/>
    </source>
</evidence>
<dbReference type="PANTHER" id="PTHR13678:SF27">
    <property type="entry name" value="LD45836P"/>
    <property type="match status" value="1"/>
</dbReference>
<keyword evidence="8" id="KW-0175">Coiled coil</keyword>
<dbReference type="InterPro" id="IPR037202">
    <property type="entry name" value="ESCRT_assembly_dom"/>
</dbReference>
<sequence>MYPNDFGRDSRDLSKVIALFETLSNNELKELLDDDAKLDTFLRDTKQVDGLDEITTEKEMILASNRSLAEFNLSRERQLTEGKLQLQQSSEQGQKLLESIEALAAQLKEKSGSTNSETVLALLQTAAAEMEEESEKVAERFLEGEIDVDAFLDQFQTTRKIMHLRRVKADKMSDLLTKKPSQGPAPYPTFPTGNVPYYPPAPPVGGAPYPMGNFNMPLPYPTPRY</sequence>
<feature type="domain" description="VPS37 C-terminal" evidence="9">
    <location>
        <begin position="97"/>
        <end position="185"/>
    </location>
</feature>
<dbReference type="PANTHER" id="PTHR13678">
    <property type="entry name" value="VACUOLAR PROTEIN SORTING-ASSOCIATED PROTEIN 37"/>
    <property type="match status" value="1"/>
</dbReference>
<evidence type="ECO:0000313" key="10">
    <source>
        <dbReference type="Proteomes" id="UP000515158"/>
    </source>
</evidence>
<keyword evidence="4" id="KW-0967">Endosome</keyword>
<dbReference type="FunCoup" id="A0A6P8Y3E2">
    <property type="interactions" value="502"/>
</dbReference>
<dbReference type="CTD" id="79720"/>
<feature type="coiled-coil region" evidence="8">
    <location>
        <begin position="90"/>
        <end position="140"/>
    </location>
</feature>
<accession>A0A6P8Y3E2</accession>
<keyword evidence="5 7" id="KW-0653">Protein transport</keyword>
<reference evidence="11" key="1">
    <citation type="submission" date="2025-08" db="UniProtKB">
        <authorList>
            <consortium name="RefSeq"/>
        </authorList>
    </citation>
    <scope>IDENTIFICATION</scope>
    <source>
        <tissue evidence="11">Total insect</tissue>
    </source>
</reference>
<evidence type="ECO:0000259" key="9">
    <source>
        <dbReference type="PROSITE" id="PS51314"/>
    </source>
</evidence>
<dbReference type="InterPro" id="IPR009851">
    <property type="entry name" value="Mod_r"/>
</dbReference>
<name>A0A6P8Y3E2_THRPL</name>
<dbReference type="InParanoid" id="A0A6P8Y3E2"/>
<protein>
    <submittedName>
        <fullName evidence="11">Vacuolar protein sorting-associated protein 37B</fullName>
    </submittedName>
</protein>
<dbReference type="Pfam" id="PF07200">
    <property type="entry name" value="Mod_r"/>
    <property type="match status" value="1"/>
</dbReference>
<proteinExistence type="inferred from homology"/>
<dbReference type="SUPFAM" id="SSF140111">
    <property type="entry name" value="Endosomal sorting complex assembly domain"/>
    <property type="match status" value="1"/>
</dbReference>
<dbReference type="Proteomes" id="UP000515158">
    <property type="component" value="Unplaced"/>
</dbReference>
<dbReference type="RefSeq" id="XP_034230581.1">
    <property type="nucleotide sequence ID" value="XM_034374690.1"/>
</dbReference>
<dbReference type="GO" id="GO:0043162">
    <property type="term" value="P:ubiquitin-dependent protein catabolic process via the multivesicular body sorting pathway"/>
    <property type="evidence" value="ECO:0007669"/>
    <property type="project" value="TreeGrafter"/>
</dbReference>
<dbReference type="Gene3D" id="1.10.287.660">
    <property type="entry name" value="Helix hairpin bin"/>
    <property type="match status" value="1"/>
</dbReference>
<evidence type="ECO:0000313" key="11">
    <source>
        <dbReference type="RefSeq" id="XP_034230581.1"/>
    </source>
</evidence>
<dbReference type="PROSITE" id="PS51314">
    <property type="entry name" value="VPS37_C"/>
    <property type="match status" value="1"/>
</dbReference>
<dbReference type="GO" id="GO:0031902">
    <property type="term" value="C:late endosome membrane"/>
    <property type="evidence" value="ECO:0007669"/>
    <property type="project" value="UniProtKB-SubCell"/>
</dbReference>
<organism evidence="11">
    <name type="scientific">Thrips palmi</name>
    <name type="common">Melon thrips</name>
    <dbReference type="NCBI Taxonomy" id="161013"/>
    <lineage>
        <taxon>Eukaryota</taxon>
        <taxon>Metazoa</taxon>
        <taxon>Ecdysozoa</taxon>
        <taxon>Arthropoda</taxon>
        <taxon>Hexapoda</taxon>
        <taxon>Insecta</taxon>
        <taxon>Pterygota</taxon>
        <taxon>Neoptera</taxon>
        <taxon>Paraneoptera</taxon>
        <taxon>Thysanoptera</taxon>
        <taxon>Terebrantia</taxon>
        <taxon>Thripoidea</taxon>
        <taxon>Thripidae</taxon>
        <taxon>Thrips</taxon>
    </lineage>
</organism>
<evidence type="ECO:0000256" key="1">
    <source>
        <dbReference type="ARBA" id="ARBA00004633"/>
    </source>
</evidence>
<evidence type="ECO:0000256" key="6">
    <source>
        <dbReference type="ARBA" id="ARBA00025010"/>
    </source>
</evidence>